<comment type="similarity">
    <text evidence="10">Belongs to the FMO family.</text>
</comment>
<evidence type="ECO:0000256" key="2">
    <source>
        <dbReference type="ARBA" id="ARBA00022630"/>
    </source>
</evidence>
<dbReference type="InterPro" id="IPR036188">
    <property type="entry name" value="FAD/NAD-bd_sf"/>
</dbReference>
<comment type="function">
    <text evidence="7">Probable E3 ubiquitin-protein ligase which mediates ubiquitination and subsequent proteasomal degradation of target proteins.</text>
</comment>
<evidence type="ECO:0000256" key="3">
    <source>
        <dbReference type="ARBA" id="ARBA00022679"/>
    </source>
</evidence>
<comment type="caution">
    <text evidence="9">Lacks conserved residue(s) required for the propagation of feature annotation.</text>
</comment>
<reference evidence="13" key="1">
    <citation type="journal article" date="2015" name="Nat. Plants">
        <title>Genome expansion of Arabis alpina linked with retrotransposition and reduced symmetric DNA methylation.</title>
        <authorList>
            <person name="Willing E.M."/>
            <person name="Rawat V."/>
            <person name="Mandakova T."/>
            <person name="Maumus F."/>
            <person name="James G.V."/>
            <person name="Nordstroem K.J."/>
            <person name="Becker C."/>
            <person name="Warthmann N."/>
            <person name="Chica C."/>
            <person name="Szarzynska B."/>
            <person name="Zytnicki M."/>
            <person name="Albani M.C."/>
            <person name="Kiefer C."/>
            <person name="Bergonzi S."/>
            <person name="Castaings L."/>
            <person name="Mateos J.L."/>
            <person name="Berns M.C."/>
            <person name="Bujdoso N."/>
            <person name="Piofczyk T."/>
            <person name="de Lorenzo L."/>
            <person name="Barrero-Sicilia C."/>
            <person name="Mateos I."/>
            <person name="Piednoel M."/>
            <person name="Hagmann J."/>
            <person name="Chen-Min-Tao R."/>
            <person name="Iglesias-Fernandez R."/>
            <person name="Schuster S.C."/>
            <person name="Alonso-Blanco C."/>
            <person name="Roudier F."/>
            <person name="Carbonero P."/>
            <person name="Paz-Ares J."/>
            <person name="Davis S.J."/>
            <person name="Pecinka A."/>
            <person name="Quesneville H."/>
            <person name="Colot V."/>
            <person name="Lysak M.A."/>
            <person name="Weigel D."/>
            <person name="Coupland G."/>
            <person name="Schneeberger K."/>
        </authorList>
    </citation>
    <scope>NUCLEOTIDE SEQUENCE [LARGE SCALE GENOMIC DNA]</scope>
    <source>
        <strain evidence="13">cv. Pajares</strain>
    </source>
</reference>
<dbReference type="SUPFAM" id="SSF56204">
    <property type="entry name" value="Hect, E3 ligase catalytic domain"/>
    <property type="match status" value="1"/>
</dbReference>
<keyword evidence="6 10" id="KW-0560">Oxidoreductase</keyword>
<dbReference type="GO" id="GO:0006511">
    <property type="term" value="P:ubiquitin-dependent protein catabolic process"/>
    <property type="evidence" value="ECO:0007669"/>
    <property type="project" value="TreeGrafter"/>
</dbReference>
<evidence type="ECO:0000256" key="7">
    <source>
        <dbReference type="ARBA" id="ARBA00057703"/>
    </source>
</evidence>
<keyword evidence="13" id="KW-1185">Reference proteome</keyword>
<feature type="domain" description="HECT" evidence="11">
    <location>
        <begin position="110"/>
        <end position="230"/>
    </location>
</feature>
<dbReference type="InterPro" id="IPR044611">
    <property type="entry name" value="E3A/B/C-like"/>
</dbReference>
<comment type="similarity">
    <text evidence="8">Belongs to the UPL family.</text>
</comment>
<dbReference type="Gene3D" id="3.90.1750.10">
    <property type="entry name" value="Hect, E3 ligase catalytic domains"/>
    <property type="match status" value="2"/>
</dbReference>
<evidence type="ECO:0000256" key="9">
    <source>
        <dbReference type="PROSITE-ProRule" id="PRU00104"/>
    </source>
</evidence>
<dbReference type="AlphaFoldDB" id="A0A087HEM9"/>
<dbReference type="Gene3D" id="3.30.2160.10">
    <property type="entry name" value="Hect, E3 ligase catalytic domain"/>
    <property type="match status" value="1"/>
</dbReference>
<evidence type="ECO:0000256" key="5">
    <source>
        <dbReference type="ARBA" id="ARBA00022827"/>
    </source>
</evidence>
<dbReference type="Pfam" id="PF00632">
    <property type="entry name" value="HECT"/>
    <property type="match status" value="1"/>
</dbReference>
<dbReference type="GO" id="GO:0050661">
    <property type="term" value="F:NADP binding"/>
    <property type="evidence" value="ECO:0007669"/>
    <property type="project" value="InterPro"/>
</dbReference>
<dbReference type="InterPro" id="IPR000569">
    <property type="entry name" value="HECT_dom"/>
</dbReference>
<evidence type="ECO:0000256" key="10">
    <source>
        <dbReference type="RuleBase" id="RU361177"/>
    </source>
</evidence>
<dbReference type="GO" id="GO:0050660">
    <property type="term" value="F:flavin adenine dinucleotide binding"/>
    <property type="evidence" value="ECO:0007669"/>
    <property type="project" value="InterPro"/>
</dbReference>
<proteinExistence type="inferred from homology"/>
<keyword evidence="5 10" id="KW-0274">FAD</keyword>
<evidence type="ECO:0000313" key="12">
    <source>
        <dbReference type="EMBL" id="KFK40581.1"/>
    </source>
</evidence>
<dbReference type="GO" id="GO:0000209">
    <property type="term" value="P:protein polyubiquitination"/>
    <property type="evidence" value="ECO:0007669"/>
    <property type="project" value="InterPro"/>
</dbReference>
<organism evidence="12 13">
    <name type="scientific">Arabis alpina</name>
    <name type="common">Alpine rock-cress</name>
    <dbReference type="NCBI Taxonomy" id="50452"/>
    <lineage>
        <taxon>Eukaryota</taxon>
        <taxon>Viridiplantae</taxon>
        <taxon>Streptophyta</taxon>
        <taxon>Embryophyta</taxon>
        <taxon>Tracheophyta</taxon>
        <taxon>Spermatophyta</taxon>
        <taxon>Magnoliopsida</taxon>
        <taxon>eudicotyledons</taxon>
        <taxon>Gunneridae</taxon>
        <taxon>Pentapetalae</taxon>
        <taxon>rosids</taxon>
        <taxon>malvids</taxon>
        <taxon>Brassicales</taxon>
        <taxon>Brassicaceae</taxon>
        <taxon>Arabideae</taxon>
        <taxon>Arabis</taxon>
    </lineage>
</organism>
<keyword evidence="3" id="KW-0808">Transferase</keyword>
<dbReference type="GO" id="GO:0004499">
    <property type="term" value="F:N,N-dimethylaniline monooxygenase activity"/>
    <property type="evidence" value="ECO:0007669"/>
    <property type="project" value="InterPro"/>
</dbReference>
<dbReference type="OrthoDB" id="66881at2759"/>
<dbReference type="PANTHER" id="PTHR45700:SF6">
    <property type="entry name" value="E3 UBIQUITIN-PROTEIN LIGASE UPL6"/>
    <property type="match status" value="1"/>
</dbReference>
<keyword evidence="10" id="KW-0503">Monooxygenase</keyword>
<dbReference type="PROSITE" id="PS50237">
    <property type="entry name" value="HECT"/>
    <property type="match status" value="1"/>
</dbReference>
<evidence type="ECO:0000256" key="4">
    <source>
        <dbReference type="ARBA" id="ARBA00022786"/>
    </source>
</evidence>
<dbReference type="Proteomes" id="UP000029120">
    <property type="component" value="Chromosome 2"/>
</dbReference>
<dbReference type="FunFam" id="3.30.2160.10:FF:000002">
    <property type="entry name" value="Putative Ubiquitin-protein ligase E3C"/>
    <property type="match status" value="1"/>
</dbReference>
<evidence type="ECO:0000313" key="13">
    <source>
        <dbReference type="Proteomes" id="UP000029120"/>
    </source>
</evidence>
<comment type="catalytic activity">
    <reaction evidence="1">
        <text>S-ubiquitinyl-[E2 ubiquitin-conjugating enzyme]-L-cysteine + [acceptor protein]-L-lysine = [E2 ubiquitin-conjugating enzyme]-L-cysteine + N(6)-ubiquitinyl-[acceptor protein]-L-lysine.</text>
        <dbReference type="EC" id="2.3.2.26"/>
    </reaction>
</comment>
<sequence length="436" mass="50677">MTQPHVPAAGKRKTFDRMTQQQAAAAIKRADLQLETARKRHAAQDIFTRKLFKLRIDHILEDAFNQMSELSVDEFRGWTSVAFVNELGVQETGIAGGGIFDECNTRMIHEQHLQFFHFLGRLLAKAMFHGILIDVSFATFFLRKLKQNYSTFEFDLQLSCTKFWSYNIYLQRYKGDVSELELYFVIWNKENGEMTEEELLPGGKDMRVTNENVVTFIHLVSNYRLNFQVRGNHFLLSYLLSMLKTGHTNLRMHSMIERVHEDGSVVFQNGTTILADVIMHCTGYCSFNFEFYGFSFQEVVNLKNSFFQRYKYHFPFLDTNGIVTVDNNRVEPLYKHIFPPTLSPWLSFVGIPWKVMPLPMFELQSKWIAGVLSGRITLPSKEDMMVEIQTLYATLEAKGTPKRYTHHRGKNFEYNKCGCSGVEEWRLEMFLTSGVV</sequence>
<keyword evidence="2 10" id="KW-0285">Flavoprotein</keyword>
<dbReference type="EMBL" id="CM002870">
    <property type="protein sequence ID" value="KFK40581.1"/>
    <property type="molecule type" value="Genomic_DNA"/>
</dbReference>
<evidence type="ECO:0000256" key="8">
    <source>
        <dbReference type="ARBA" id="ARBA00061247"/>
    </source>
</evidence>
<dbReference type="SUPFAM" id="SSF51905">
    <property type="entry name" value="FAD/NAD(P)-binding domain"/>
    <property type="match status" value="1"/>
</dbReference>
<dbReference type="SMART" id="SM00119">
    <property type="entry name" value="HECTc"/>
    <property type="match status" value="1"/>
</dbReference>
<gene>
    <name evidence="12" type="ordered locus">AALP_Aa2g014700</name>
</gene>
<dbReference type="InterPro" id="IPR020946">
    <property type="entry name" value="Flavin_mOase-like"/>
</dbReference>
<dbReference type="Gramene" id="KFK40581">
    <property type="protein sequence ID" value="KFK40581"/>
    <property type="gene ID" value="AALP_AA2G014700"/>
</dbReference>
<keyword evidence="4 9" id="KW-0833">Ubl conjugation pathway</keyword>
<dbReference type="eggNOG" id="KOG0942">
    <property type="taxonomic scope" value="Eukaryota"/>
</dbReference>
<name>A0A087HEM9_ARAAL</name>
<evidence type="ECO:0000256" key="6">
    <source>
        <dbReference type="ARBA" id="ARBA00023002"/>
    </source>
</evidence>
<dbReference type="PANTHER" id="PTHR45700">
    <property type="entry name" value="UBIQUITIN-PROTEIN LIGASE E3C"/>
    <property type="match status" value="1"/>
</dbReference>
<dbReference type="Pfam" id="PF00743">
    <property type="entry name" value="FMO-like"/>
    <property type="match status" value="1"/>
</dbReference>
<comment type="cofactor">
    <cofactor evidence="10">
        <name>FAD</name>
        <dbReference type="ChEBI" id="CHEBI:57692"/>
    </cofactor>
</comment>
<dbReference type="GO" id="GO:0061630">
    <property type="term" value="F:ubiquitin protein ligase activity"/>
    <property type="evidence" value="ECO:0007669"/>
    <property type="project" value="UniProtKB-EC"/>
</dbReference>
<evidence type="ECO:0000259" key="11">
    <source>
        <dbReference type="PROSITE" id="PS50237"/>
    </source>
</evidence>
<protein>
    <recommendedName>
        <fullName evidence="10">Flavin-containing monooxygenase</fullName>
        <ecNumber evidence="10">1.-.-.-</ecNumber>
    </recommendedName>
</protein>
<dbReference type="EC" id="1.-.-.-" evidence="10"/>
<accession>A0A087HEM9</accession>
<dbReference type="Gene3D" id="3.50.50.60">
    <property type="entry name" value="FAD/NAD(P)-binding domain"/>
    <property type="match status" value="1"/>
</dbReference>
<dbReference type="InterPro" id="IPR035983">
    <property type="entry name" value="Hect_E3_ubiquitin_ligase"/>
</dbReference>
<dbReference type="eggNOG" id="KOG1399">
    <property type="taxonomic scope" value="Eukaryota"/>
</dbReference>
<evidence type="ECO:0000256" key="1">
    <source>
        <dbReference type="ARBA" id="ARBA00000885"/>
    </source>
</evidence>